<dbReference type="AlphaFoldDB" id="A0A9X0XJI4"/>
<name>A0A9X0XJI4_9BURK</name>
<evidence type="ECO:0000313" key="3">
    <source>
        <dbReference type="Proteomes" id="UP000643207"/>
    </source>
</evidence>
<reference evidence="2 3" key="1">
    <citation type="submission" date="2021-01" db="EMBL/GenBank/DDBJ databases">
        <title>Piscinibacter sp. Jin2 Genome sequencing and assembly.</title>
        <authorList>
            <person name="Kim I."/>
        </authorList>
    </citation>
    <scope>NUCLEOTIDE SEQUENCE [LARGE SCALE GENOMIC DNA]</scope>
    <source>
        <strain evidence="2 3">Jin2</strain>
    </source>
</reference>
<protein>
    <submittedName>
        <fullName evidence="2">DUF3883 domain-containing protein</fullName>
    </submittedName>
</protein>
<dbReference type="Proteomes" id="UP000643207">
    <property type="component" value="Unassembled WGS sequence"/>
</dbReference>
<keyword evidence="3" id="KW-1185">Reference proteome</keyword>
<comment type="caution">
    <text evidence="2">The sequence shown here is derived from an EMBL/GenBank/DDBJ whole genome shotgun (WGS) entry which is preliminary data.</text>
</comment>
<evidence type="ECO:0000259" key="1">
    <source>
        <dbReference type="Pfam" id="PF13020"/>
    </source>
</evidence>
<dbReference type="Pfam" id="PF13020">
    <property type="entry name" value="NOV_C"/>
    <property type="match status" value="1"/>
</dbReference>
<dbReference type="EMBL" id="JAERRA010000002">
    <property type="protein sequence ID" value="MBL0720620.1"/>
    <property type="molecule type" value="Genomic_DNA"/>
</dbReference>
<proteinExistence type="predicted"/>
<accession>A0A9X0XJI4</accession>
<organism evidence="2 3">
    <name type="scientific">Aquariibacter lacus</name>
    <dbReference type="NCBI Taxonomy" id="2801332"/>
    <lineage>
        <taxon>Bacteria</taxon>
        <taxon>Pseudomonadati</taxon>
        <taxon>Pseudomonadota</taxon>
        <taxon>Betaproteobacteria</taxon>
        <taxon>Burkholderiales</taxon>
        <taxon>Sphaerotilaceae</taxon>
        <taxon>Aquariibacter</taxon>
    </lineage>
</organism>
<dbReference type="RefSeq" id="WP_201827206.1">
    <property type="nucleotide sequence ID" value="NZ_JAERRA010000002.1"/>
</dbReference>
<gene>
    <name evidence="2" type="ORF">JI742_12065</name>
</gene>
<dbReference type="InterPro" id="IPR024975">
    <property type="entry name" value="NOV_C"/>
</dbReference>
<sequence>MAGTDWSRIEVELIVRDYLSMLASELAGTAYSKTAHRRALADRLEGRSHASIEFKHANISATLLDAGFPYIPGYKPRSNYQGLLIDVLGEELSQASQLQAVAADDADRPIVVPEVEDILAVLASAPRRSADTRSVREAVPPPLRLTTNYVEREARNRSLGAAGELFVLNDERARLIHSGQERLAAAIEHTAKVRGDHEGYDILSFEASGAERLIEVKTTKYGAETPFFVSRNEVNTSARQAELYQVYRLFNFQRAPKLYTLPGAIGQTCSLSAATFLASPR</sequence>
<evidence type="ECO:0000313" key="2">
    <source>
        <dbReference type="EMBL" id="MBL0720620.1"/>
    </source>
</evidence>
<feature type="domain" description="Protein NO VEIN C-terminal" evidence="1">
    <location>
        <begin position="164"/>
        <end position="260"/>
    </location>
</feature>